<dbReference type="EMBL" id="HG994593">
    <property type="protein sequence ID" value="CAF2853248.1"/>
    <property type="molecule type" value="Genomic_DNA"/>
</dbReference>
<name>A0A7R8H4Z3_LEPSM</name>
<keyword evidence="3" id="KW-1185">Reference proteome</keyword>
<gene>
    <name evidence="2" type="ORF">LSAA_5378</name>
</gene>
<reference evidence="2" key="1">
    <citation type="submission" date="2021-02" db="EMBL/GenBank/DDBJ databases">
        <authorList>
            <person name="Bekaert M."/>
        </authorList>
    </citation>
    <scope>NUCLEOTIDE SEQUENCE</scope>
    <source>
        <strain evidence="2">IoA-00</strain>
    </source>
</reference>
<feature type="domain" description="Dynein assembly factor 3 C-terminal" evidence="1">
    <location>
        <begin position="20"/>
        <end position="81"/>
    </location>
</feature>
<proteinExistence type="predicted"/>
<evidence type="ECO:0000313" key="2">
    <source>
        <dbReference type="EMBL" id="CAF2853248.1"/>
    </source>
</evidence>
<sequence>MAPGMEYMIWIMKCVFKETVLGITSKEYKKWRFNGIAFNCGYEEMDDQKIEWGIKVAIEGYWGDVVSGSPFIPFGINSEVKISLEDSKLKSMGSDSSISYLTKLLGNTTSRKVIFLPISFIEDDCDFLKHKLPKFNSIFIGNSKSHLLSKVKGYSDHLIVESLIGLISLSKGIHIGFQDKIKNSFFGLFISYQDLFIH</sequence>
<evidence type="ECO:0000259" key="1">
    <source>
        <dbReference type="Pfam" id="PF14740"/>
    </source>
</evidence>
<dbReference type="Pfam" id="PF14740">
    <property type="entry name" value="DUF4471"/>
    <property type="match status" value="1"/>
</dbReference>
<evidence type="ECO:0000313" key="3">
    <source>
        <dbReference type="Proteomes" id="UP000675881"/>
    </source>
</evidence>
<dbReference type="InterPro" id="IPR028235">
    <property type="entry name" value="DNAAF3_C"/>
</dbReference>
<dbReference type="OrthoDB" id="6375019at2759"/>
<organism evidence="2 3">
    <name type="scientific">Lepeophtheirus salmonis</name>
    <name type="common">Salmon louse</name>
    <name type="synonym">Caligus salmonis</name>
    <dbReference type="NCBI Taxonomy" id="72036"/>
    <lineage>
        <taxon>Eukaryota</taxon>
        <taxon>Metazoa</taxon>
        <taxon>Ecdysozoa</taxon>
        <taxon>Arthropoda</taxon>
        <taxon>Crustacea</taxon>
        <taxon>Multicrustacea</taxon>
        <taxon>Hexanauplia</taxon>
        <taxon>Copepoda</taxon>
        <taxon>Siphonostomatoida</taxon>
        <taxon>Caligidae</taxon>
        <taxon>Lepeophtheirus</taxon>
    </lineage>
</organism>
<accession>A0A7R8H4Z3</accession>
<dbReference type="Proteomes" id="UP000675881">
    <property type="component" value="Chromosome 14"/>
</dbReference>
<protein>
    <submittedName>
        <fullName evidence="2">DNAAF3</fullName>
    </submittedName>
</protein>
<dbReference type="AlphaFoldDB" id="A0A7R8H4Z3"/>